<reference evidence="8 9" key="1">
    <citation type="journal article" date="2015" name="Nature">
        <title>rRNA introns, odd ribosomes, and small enigmatic genomes across a large radiation of phyla.</title>
        <authorList>
            <person name="Brown C.T."/>
            <person name="Hug L.A."/>
            <person name="Thomas B.C."/>
            <person name="Sharon I."/>
            <person name="Castelle C.J."/>
            <person name="Singh A."/>
            <person name="Wilkins M.J."/>
            <person name="Williams K.H."/>
            <person name="Banfield J.F."/>
        </authorList>
    </citation>
    <scope>NUCLEOTIDE SEQUENCE [LARGE SCALE GENOMIC DNA]</scope>
</reference>
<comment type="function">
    <text evidence="6">One of the primary rRNA binding proteins, it binds specifically to the 5'-end of 16S ribosomal RNA.</text>
</comment>
<dbReference type="PROSITE" id="PS00056">
    <property type="entry name" value="RIBOSOMAL_S17"/>
    <property type="match status" value="1"/>
</dbReference>
<dbReference type="InterPro" id="IPR000266">
    <property type="entry name" value="Ribosomal_uS17"/>
</dbReference>
<dbReference type="GO" id="GO:0019843">
    <property type="term" value="F:rRNA binding"/>
    <property type="evidence" value="ECO:0007669"/>
    <property type="project" value="UniProtKB-UniRule"/>
</dbReference>
<evidence type="ECO:0000256" key="4">
    <source>
        <dbReference type="ARBA" id="ARBA00022980"/>
    </source>
</evidence>
<dbReference type="EMBL" id="LCFP01000012">
    <property type="protein sequence ID" value="KKS96020.1"/>
    <property type="molecule type" value="Genomic_DNA"/>
</dbReference>
<dbReference type="Pfam" id="PF00366">
    <property type="entry name" value="Ribosomal_S17"/>
    <property type="match status" value="1"/>
</dbReference>
<dbReference type="Gene3D" id="2.40.50.140">
    <property type="entry name" value="Nucleic acid-binding proteins"/>
    <property type="match status" value="1"/>
</dbReference>
<dbReference type="SUPFAM" id="SSF50249">
    <property type="entry name" value="Nucleic acid-binding proteins"/>
    <property type="match status" value="1"/>
</dbReference>
<keyword evidence="4 6" id="KW-0689">Ribosomal protein</keyword>
<keyword evidence="5 6" id="KW-0687">Ribonucleoprotein</keyword>
<proteinExistence type="inferred from homology"/>
<dbReference type="GO" id="GO:0022627">
    <property type="term" value="C:cytosolic small ribosomal subunit"/>
    <property type="evidence" value="ECO:0007669"/>
    <property type="project" value="UniProtKB-UniRule"/>
</dbReference>
<dbReference type="HAMAP" id="MF_01345_B">
    <property type="entry name" value="Ribosomal_uS17_B"/>
    <property type="match status" value="1"/>
</dbReference>
<dbReference type="Proteomes" id="UP000034894">
    <property type="component" value="Unassembled WGS sequence"/>
</dbReference>
<dbReference type="AlphaFoldDB" id="A0A0G1DDP7"/>
<dbReference type="InterPro" id="IPR019979">
    <property type="entry name" value="Ribosomal_uS17_CS"/>
</dbReference>
<evidence type="ECO:0000313" key="8">
    <source>
        <dbReference type="EMBL" id="KKS96020.1"/>
    </source>
</evidence>
<dbReference type="InterPro" id="IPR012340">
    <property type="entry name" value="NA-bd_OB-fold"/>
</dbReference>
<dbReference type="PANTHER" id="PTHR10744:SF1">
    <property type="entry name" value="SMALL RIBOSOMAL SUBUNIT PROTEIN US17M"/>
    <property type="match status" value="1"/>
</dbReference>
<evidence type="ECO:0000256" key="1">
    <source>
        <dbReference type="ARBA" id="ARBA00010254"/>
    </source>
</evidence>
<dbReference type="GO" id="GO:0006412">
    <property type="term" value="P:translation"/>
    <property type="evidence" value="ECO:0007669"/>
    <property type="project" value="UniProtKB-UniRule"/>
</dbReference>
<comment type="caution">
    <text evidence="8">The sequence shown here is derived from an EMBL/GenBank/DDBJ whole genome shotgun (WGS) entry which is preliminary data.</text>
</comment>
<dbReference type="PRINTS" id="PR00973">
    <property type="entry name" value="RIBOSOMALS17"/>
</dbReference>
<dbReference type="CDD" id="cd00364">
    <property type="entry name" value="Ribosomal_uS17"/>
    <property type="match status" value="1"/>
</dbReference>
<comment type="similarity">
    <text evidence="1 6 7">Belongs to the universal ribosomal protein uS17 family.</text>
</comment>
<evidence type="ECO:0000256" key="3">
    <source>
        <dbReference type="ARBA" id="ARBA00022884"/>
    </source>
</evidence>
<accession>A0A0G1DDP7</accession>
<dbReference type="NCBIfam" id="TIGR03635">
    <property type="entry name" value="uS17_bact"/>
    <property type="match status" value="1"/>
</dbReference>
<evidence type="ECO:0000313" key="9">
    <source>
        <dbReference type="Proteomes" id="UP000034894"/>
    </source>
</evidence>
<keyword evidence="2 6" id="KW-0699">rRNA-binding</keyword>
<dbReference type="PANTHER" id="PTHR10744">
    <property type="entry name" value="40S RIBOSOMAL PROTEIN S11 FAMILY MEMBER"/>
    <property type="match status" value="1"/>
</dbReference>
<name>A0A0G1DDP7_9BACT</name>
<organism evidence="8 9">
    <name type="scientific">Candidatus Gottesmanbacteria bacterium GW2011_GWA2_43_14</name>
    <dbReference type="NCBI Taxonomy" id="1618443"/>
    <lineage>
        <taxon>Bacteria</taxon>
        <taxon>Candidatus Gottesmaniibacteriota</taxon>
    </lineage>
</organism>
<evidence type="ECO:0000256" key="5">
    <source>
        <dbReference type="ARBA" id="ARBA00023274"/>
    </source>
</evidence>
<dbReference type="InterPro" id="IPR019984">
    <property type="entry name" value="Ribosomal_uS17_bact/chlr"/>
</dbReference>
<comment type="subunit">
    <text evidence="6">Part of the 30S ribosomal subunit.</text>
</comment>
<evidence type="ECO:0000256" key="7">
    <source>
        <dbReference type="RuleBase" id="RU003872"/>
    </source>
</evidence>
<protein>
    <recommendedName>
        <fullName evidence="6">Small ribosomal subunit protein uS17</fullName>
    </recommendedName>
</protein>
<evidence type="ECO:0000256" key="2">
    <source>
        <dbReference type="ARBA" id="ARBA00022730"/>
    </source>
</evidence>
<dbReference type="STRING" id="1618443.UV73_C0012G0048"/>
<dbReference type="NCBIfam" id="NF004123">
    <property type="entry name" value="PRK05610.1"/>
    <property type="match status" value="1"/>
</dbReference>
<sequence length="75" mass="8624">MKIQSGKVVSIKMSKTLVVEVVRQSIHPLYKKILRKSKKYHVHNEDPGIKLGDMVTIVKTRPLSKTKHYKVGEKL</sequence>
<keyword evidence="3 6" id="KW-0694">RNA-binding</keyword>
<gene>
    <name evidence="6 8" type="primary">rpsQ</name>
    <name evidence="8" type="ORF">UV73_C0012G0048</name>
</gene>
<dbReference type="GO" id="GO:0003735">
    <property type="term" value="F:structural constituent of ribosome"/>
    <property type="evidence" value="ECO:0007669"/>
    <property type="project" value="UniProtKB-UniRule"/>
</dbReference>
<evidence type="ECO:0000256" key="6">
    <source>
        <dbReference type="HAMAP-Rule" id="MF_01345"/>
    </source>
</evidence>